<reference evidence="1 2" key="1">
    <citation type="journal article" date="2022" name="Hortic Res">
        <title>A haplotype resolved chromosomal level avocado genome allows analysis of novel avocado genes.</title>
        <authorList>
            <person name="Nath O."/>
            <person name="Fletcher S.J."/>
            <person name="Hayward A."/>
            <person name="Shaw L.M."/>
            <person name="Masouleh A.K."/>
            <person name="Furtado A."/>
            <person name="Henry R.J."/>
            <person name="Mitter N."/>
        </authorList>
    </citation>
    <scope>NUCLEOTIDE SEQUENCE [LARGE SCALE GENOMIC DNA]</scope>
    <source>
        <strain evidence="2">cv. Hass</strain>
    </source>
</reference>
<name>A0ACC2L3U2_PERAE</name>
<dbReference type="Proteomes" id="UP001234297">
    <property type="component" value="Chromosome 6"/>
</dbReference>
<dbReference type="EMBL" id="CM056814">
    <property type="protein sequence ID" value="KAJ8628167.1"/>
    <property type="molecule type" value="Genomic_DNA"/>
</dbReference>
<evidence type="ECO:0000313" key="2">
    <source>
        <dbReference type="Proteomes" id="UP001234297"/>
    </source>
</evidence>
<protein>
    <submittedName>
        <fullName evidence="1">Uncharacterized protein</fullName>
    </submittedName>
</protein>
<proteinExistence type="predicted"/>
<accession>A0ACC2L3U2</accession>
<organism evidence="1 2">
    <name type="scientific">Persea americana</name>
    <name type="common">Avocado</name>
    <dbReference type="NCBI Taxonomy" id="3435"/>
    <lineage>
        <taxon>Eukaryota</taxon>
        <taxon>Viridiplantae</taxon>
        <taxon>Streptophyta</taxon>
        <taxon>Embryophyta</taxon>
        <taxon>Tracheophyta</taxon>
        <taxon>Spermatophyta</taxon>
        <taxon>Magnoliopsida</taxon>
        <taxon>Magnoliidae</taxon>
        <taxon>Laurales</taxon>
        <taxon>Lauraceae</taxon>
        <taxon>Persea</taxon>
    </lineage>
</organism>
<sequence length="99" mass="11026">MSKTCSYSTGNCHTSKKAAINNLSIPSYFVRKYLSKGKASISLIDPKGRPWLVILLCTSRGSFSGGWIAFSLDNNLREGDACMFELVGKCRMRVHIFRS</sequence>
<gene>
    <name evidence="1" type="ORF">MRB53_021474</name>
</gene>
<comment type="caution">
    <text evidence="1">The sequence shown here is derived from an EMBL/GenBank/DDBJ whole genome shotgun (WGS) entry which is preliminary data.</text>
</comment>
<evidence type="ECO:0000313" key="1">
    <source>
        <dbReference type="EMBL" id="KAJ8628167.1"/>
    </source>
</evidence>
<keyword evidence="2" id="KW-1185">Reference proteome</keyword>